<accession>A0AAN9YNY6</accession>
<dbReference type="EMBL" id="JAKJXP020000079">
    <property type="protein sequence ID" value="KAK7749075.1"/>
    <property type="molecule type" value="Genomic_DNA"/>
</dbReference>
<evidence type="ECO:0000313" key="4">
    <source>
        <dbReference type="Proteomes" id="UP001320420"/>
    </source>
</evidence>
<reference evidence="3 4" key="1">
    <citation type="submission" date="2024-02" db="EMBL/GenBank/DDBJ databases">
        <title>De novo assembly and annotation of 12 fungi associated with fruit tree decline syndrome in Ontario, Canada.</title>
        <authorList>
            <person name="Sulman M."/>
            <person name="Ellouze W."/>
            <person name="Ilyukhin E."/>
        </authorList>
    </citation>
    <scope>NUCLEOTIDE SEQUENCE [LARGE SCALE GENOMIC DNA]</scope>
    <source>
        <strain evidence="3 4">M11/M66-122</strain>
    </source>
</reference>
<proteinExistence type="predicted"/>
<comment type="caution">
    <text evidence="3">The sequence shown here is derived from an EMBL/GenBank/DDBJ whole genome shotgun (WGS) entry which is preliminary data.</text>
</comment>
<dbReference type="PANTHER" id="PTHR10622">
    <property type="entry name" value="HET DOMAIN-CONTAINING PROTEIN"/>
    <property type="match status" value="1"/>
</dbReference>
<gene>
    <name evidence="3" type="ORF">SLS62_008470</name>
</gene>
<feature type="compositionally biased region" description="Polar residues" evidence="1">
    <location>
        <begin position="582"/>
        <end position="596"/>
    </location>
</feature>
<dbReference type="InterPro" id="IPR010730">
    <property type="entry name" value="HET"/>
</dbReference>
<dbReference type="PANTHER" id="PTHR10622:SF10">
    <property type="entry name" value="HET DOMAIN-CONTAINING PROTEIN"/>
    <property type="match status" value="1"/>
</dbReference>
<evidence type="ECO:0000313" key="3">
    <source>
        <dbReference type="EMBL" id="KAK7749075.1"/>
    </source>
</evidence>
<name>A0AAN9YNY6_9PEZI</name>
<evidence type="ECO:0000259" key="2">
    <source>
        <dbReference type="Pfam" id="PF06985"/>
    </source>
</evidence>
<sequence>MRLIDTTTRELSEFHGDAIPPYAILSHLWVEGQEISFREFADLSPSATTRSGFHKIQNACEIALKDGIDWIWIDTNCIDKASSAELTEAINSMYNWYRGAEVCYAYLGDVPELDMEQEDPLRSFRQSRWFHRGWTLQELIGPRQMVFYSQTWTRIGDRSQSLAGVISSVTGIEVSLLQGLTDLHEVSIAKKMSWAATRHTSRIEDVAYCLLGIFDVNIPLLYGEGPKAFIRLQEEIIRTSNDHTIFCWTRNAGVPSEWTSMLAPSPEAFSQSSEYFPIDAWEAPMPYSMTNLGLSIHLPVVYTLTQIFVVLDVGHFQHDHDMRASIAMQRTNPRRCGSNTLDRSRYLESPIMLSKEATDTRERYNLFIRTRCVPSHNSQYRYDIETHPPDIFDSNTSMLKLPAFEGGAAIFTSGLMRISFKSPQEEDFFLFFAAILTFSGREVWHCSVHFVEEFNYVQLALEDSVGDDDLPPEIALIHQCLRSEAWEIRNLQSTAHTPDESLFVSIGGRLPSQPGLDIRTAVVSAKSDPPHPVPPPQGIGSTHSTSAEEDTDYFKDSEEDEDEDWGSEVNDEEDEEDEMASSELTKASTASLGSKV</sequence>
<evidence type="ECO:0000256" key="1">
    <source>
        <dbReference type="SAM" id="MobiDB-lite"/>
    </source>
</evidence>
<organism evidence="3 4">
    <name type="scientific">Diatrype stigma</name>
    <dbReference type="NCBI Taxonomy" id="117547"/>
    <lineage>
        <taxon>Eukaryota</taxon>
        <taxon>Fungi</taxon>
        <taxon>Dikarya</taxon>
        <taxon>Ascomycota</taxon>
        <taxon>Pezizomycotina</taxon>
        <taxon>Sordariomycetes</taxon>
        <taxon>Xylariomycetidae</taxon>
        <taxon>Xylariales</taxon>
        <taxon>Diatrypaceae</taxon>
        <taxon>Diatrype</taxon>
    </lineage>
</organism>
<feature type="region of interest" description="Disordered" evidence="1">
    <location>
        <begin position="524"/>
        <end position="596"/>
    </location>
</feature>
<dbReference type="Pfam" id="PF06985">
    <property type="entry name" value="HET"/>
    <property type="match status" value="1"/>
</dbReference>
<keyword evidence="4" id="KW-1185">Reference proteome</keyword>
<protein>
    <recommendedName>
        <fullName evidence="2">Heterokaryon incompatibility domain-containing protein</fullName>
    </recommendedName>
</protein>
<dbReference type="AlphaFoldDB" id="A0AAN9YNY6"/>
<feature type="compositionally biased region" description="Acidic residues" evidence="1">
    <location>
        <begin position="547"/>
        <end position="580"/>
    </location>
</feature>
<feature type="domain" description="Heterokaryon incompatibility" evidence="2">
    <location>
        <begin position="22"/>
        <end position="109"/>
    </location>
</feature>
<dbReference type="Proteomes" id="UP001320420">
    <property type="component" value="Unassembled WGS sequence"/>
</dbReference>